<evidence type="ECO:0000256" key="3">
    <source>
        <dbReference type="ARBA" id="ARBA00022840"/>
    </source>
</evidence>
<protein>
    <recommendedName>
        <fullName evidence="7 8">[Citrate [pro-3S]-lyase] ligase</fullName>
        <ecNumber evidence="6 8">6.2.1.22</ecNumber>
    </recommendedName>
</protein>
<dbReference type="GO" id="GO:0008771">
    <property type="term" value="F:[citrate (pro-3S)-lyase] ligase activity"/>
    <property type="evidence" value="ECO:0007669"/>
    <property type="project" value="UniProtKB-EC"/>
</dbReference>
<dbReference type="InterPro" id="IPR016181">
    <property type="entry name" value="Acyl_CoA_acyltransferase"/>
</dbReference>
<evidence type="ECO:0000256" key="5">
    <source>
        <dbReference type="ARBA" id="ARBA00058086"/>
    </source>
</evidence>
<dbReference type="SMART" id="SM00764">
    <property type="entry name" value="Citrate_ly_lig"/>
    <property type="match status" value="1"/>
</dbReference>
<dbReference type="EC" id="6.2.1.22" evidence="6 8"/>
<dbReference type="InterPro" id="IPR004821">
    <property type="entry name" value="Cyt_trans-like"/>
</dbReference>
<evidence type="ECO:0000256" key="4">
    <source>
        <dbReference type="ARBA" id="ARBA00051405"/>
    </source>
</evidence>
<dbReference type="AlphaFoldDB" id="A0A1G7ZKE6"/>
<keyword evidence="3 8" id="KW-0067">ATP-binding</keyword>
<comment type="catalytic activity">
    <reaction evidence="4 8">
        <text>holo-[citrate lyase ACP] + acetate + ATP = acetyl-[citrate lyase ACP] + AMP + diphosphate</text>
        <dbReference type="Rhea" id="RHEA:23788"/>
        <dbReference type="Rhea" id="RHEA-COMP:10158"/>
        <dbReference type="Rhea" id="RHEA-COMP:13710"/>
        <dbReference type="ChEBI" id="CHEBI:30089"/>
        <dbReference type="ChEBI" id="CHEBI:30616"/>
        <dbReference type="ChEBI" id="CHEBI:33019"/>
        <dbReference type="ChEBI" id="CHEBI:82683"/>
        <dbReference type="ChEBI" id="CHEBI:137976"/>
        <dbReference type="ChEBI" id="CHEBI:456215"/>
        <dbReference type="EC" id="6.2.1.22"/>
    </reaction>
</comment>
<evidence type="ECO:0000256" key="2">
    <source>
        <dbReference type="ARBA" id="ARBA00022741"/>
    </source>
</evidence>
<dbReference type="GO" id="GO:0016747">
    <property type="term" value="F:acyltransferase activity, transferring groups other than amino-acyl groups"/>
    <property type="evidence" value="ECO:0007669"/>
    <property type="project" value="InterPro"/>
</dbReference>
<name>A0A1G7ZKE6_9VIBR</name>
<dbReference type="SUPFAM" id="SSF52374">
    <property type="entry name" value="Nucleotidylyl transferase"/>
    <property type="match status" value="1"/>
</dbReference>
<evidence type="ECO:0000313" key="10">
    <source>
        <dbReference type="EMBL" id="SDH09026.1"/>
    </source>
</evidence>
<dbReference type="Gene3D" id="3.40.50.620">
    <property type="entry name" value="HUPs"/>
    <property type="match status" value="1"/>
</dbReference>
<dbReference type="GO" id="GO:0016829">
    <property type="term" value="F:lyase activity"/>
    <property type="evidence" value="ECO:0007669"/>
    <property type="project" value="UniProtKB-KW"/>
</dbReference>
<dbReference type="STRING" id="861298.SAMN04488136_10810"/>
<dbReference type="Gene3D" id="3.40.630.30">
    <property type="match status" value="1"/>
</dbReference>
<keyword evidence="2 8" id="KW-0547">Nucleotide-binding</keyword>
<accession>A0A1G7ZKE6</accession>
<evidence type="ECO:0000259" key="9">
    <source>
        <dbReference type="PROSITE" id="PS51186"/>
    </source>
</evidence>
<gene>
    <name evidence="10" type="ORF">SAMN04488136_10810</name>
</gene>
<dbReference type="InterPro" id="IPR000182">
    <property type="entry name" value="GNAT_dom"/>
</dbReference>
<dbReference type="EMBL" id="FNDD01000008">
    <property type="protein sequence ID" value="SDH09026.1"/>
    <property type="molecule type" value="Genomic_DNA"/>
</dbReference>
<dbReference type="InterPro" id="IPR013166">
    <property type="entry name" value="Citrate_lyase_ligase_C"/>
</dbReference>
<dbReference type="NCBIfam" id="TIGR00124">
    <property type="entry name" value="cit_ly_ligase"/>
    <property type="match status" value="1"/>
</dbReference>
<dbReference type="InterPro" id="IPR005216">
    <property type="entry name" value="Citrate_lyase_ligase"/>
</dbReference>
<dbReference type="PANTHER" id="PTHR40599:SF1">
    <property type="entry name" value="[CITRATE [PRO-3S]-LYASE] LIGASE"/>
    <property type="match status" value="1"/>
</dbReference>
<dbReference type="PIRSF" id="PIRSF005751">
    <property type="entry name" value="Acet_citr_lig"/>
    <property type="match status" value="1"/>
</dbReference>
<dbReference type="Pfam" id="PF08218">
    <property type="entry name" value="Citrate_ly_lig"/>
    <property type="match status" value="1"/>
</dbReference>
<keyword evidence="11" id="KW-1185">Reference proteome</keyword>
<dbReference type="SUPFAM" id="SSF55729">
    <property type="entry name" value="Acyl-CoA N-acyltransferases (Nat)"/>
    <property type="match status" value="1"/>
</dbReference>
<dbReference type="Proteomes" id="UP000198854">
    <property type="component" value="Unassembled WGS sequence"/>
</dbReference>
<organism evidence="10 11">
    <name type="scientific">Vibrio xiamenensis</name>
    <dbReference type="NCBI Taxonomy" id="861298"/>
    <lineage>
        <taxon>Bacteria</taxon>
        <taxon>Pseudomonadati</taxon>
        <taxon>Pseudomonadota</taxon>
        <taxon>Gammaproteobacteria</taxon>
        <taxon>Vibrionales</taxon>
        <taxon>Vibrionaceae</taxon>
        <taxon>Vibrio</taxon>
    </lineage>
</organism>
<proteinExistence type="predicted"/>
<keyword evidence="1 8" id="KW-0436">Ligase</keyword>
<dbReference type="CDD" id="cd02169">
    <property type="entry name" value="Citrate_lyase_ligase"/>
    <property type="match status" value="1"/>
</dbReference>
<evidence type="ECO:0000256" key="8">
    <source>
        <dbReference type="PIRNR" id="PIRNR005751"/>
    </source>
</evidence>
<dbReference type="PROSITE" id="PS51186">
    <property type="entry name" value="GNAT"/>
    <property type="match status" value="1"/>
</dbReference>
<comment type="function">
    <text evidence="5 8">Acetylation of prosthetic group (2-(5''-phosphoribosyl)-3'-dephosphocoenzyme-A) of the gamma subunit of citrate lyase.</text>
</comment>
<dbReference type="GO" id="GO:0005524">
    <property type="term" value="F:ATP binding"/>
    <property type="evidence" value="ECO:0007669"/>
    <property type="project" value="UniProtKB-UniRule"/>
</dbReference>
<dbReference type="FunFam" id="3.40.50.620:FF:000071">
    <property type="entry name" value="[Citrate [pro-3S]-lyase] ligase"/>
    <property type="match status" value="1"/>
</dbReference>
<keyword evidence="10" id="KW-0456">Lyase</keyword>
<dbReference type="PANTHER" id="PTHR40599">
    <property type="entry name" value="[CITRATE [PRO-3S]-LYASE] LIGASE"/>
    <property type="match status" value="1"/>
</dbReference>
<evidence type="ECO:0000256" key="1">
    <source>
        <dbReference type="ARBA" id="ARBA00022598"/>
    </source>
</evidence>
<reference evidence="10 11" key="1">
    <citation type="submission" date="2016-10" db="EMBL/GenBank/DDBJ databases">
        <authorList>
            <person name="de Groot N.N."/>
        </authorList>
    </citation>
    <scope>NUCLEOTIDE SEQUENCE [LARGE SCALE GENOMIC DNA]</scope>
    <source>
        <strain evidence="10 11">CGMCC 1.10228</strain>
    </source>
</reference>
<dbReference type="NCBIfam" id="TIGR00125">
    <property type="entry name" value="cyt_tran_rel"/>
    <property type="match status" value="1"/>
</dbReference>
<evidence type="ECO:0000256" key="7">
    <source>
        <dbReference type="ARBA" id="ARBA00068968"/>
    </source>
</evidence>
<evidence type="ECO:0000256" key="6">
    <source>
        <dbReference type="ARBA" id="ARBA00066591"/>
    </source>
</evidence>
<feature type="domain" description="N-acetyltransferase" evidence="9">
    <location>
        <begin position="1"/>
        <end position="138"/>
    </location>
</feature>
<dbReference type="InterPro" id="IPR014729">
    <property type="entry name" value="Rossmann-like_a/b/a_fold"/>
</dbReference>
<evidence type="ECO:0000313" key="11">
    <source>
        <dbReference type="Proteomes" id="UP000198854"/>
    </source>
</evidence>
<sequence>MNEMFDTYTLSRVNPKQPGKLASIKAFLARFDLGVDKDVERYIVAYSGNDIVACGGIAGNVLKSIAIVPELHGSGFSLTLMTELTNLAYEMQRFELFLFTKPANVKFFRQSGFFPIAKADDKLVLLENSKYRLRNYCRSLNKFKVAGDKIGGIVMNANPFTLGHQYLVEQAAKDCDWLHLIVVREDSSEFSYQDRLKMIKQGVSHIKNITVHPGSNYIISRATFPTYFIKSQGLIDYCYTAIDLQIFRQYIAPALGINYRYVGTEPQCSVTQHYNEQMKSWLTTPQLKAPPLTVVEIARKTSHGEPISASTVRALLTRGDISLLDAFLPKTSIDYIQSNLPSLLHCSDEFAAA</sequence>